<dbReference type="SUPFAM" id="SSF52402">
    <property type="entry name" value="Adenine nucleotide alpha hydrolases-like"/>
    <property type="match status" value="1"/>
</dbReference>
<feature type="domain" description="Diphthamide synthase" evidence="7">
    <location>
        <begin position="118"/>
        <end position="305"/>
    </location>
</feature>
<dbReference type="FunFam" id="3.40.50.620:FF:000444">
    <property type="entry name" value="Adenine nucleotide alpha hydrolases-like protein"/>
    <property type="match status" value="1"/>
</dbReference>
<dbReference type="GO" id="GO:0017183">
    <property type="term" value="P:protein histidyl modification to diphthamide"/>
    <property type="evidence" value="ECO:0007669"/>
    <property type="project" value="TreeGrafter"/>
</dbReference>
<evidence type="ECO:0000256" key="5">
    <source>
        <dbReference type="ARBA" id="ARBA00048108"/>
    </source>
</evidence>
<dbReference type="EC" id="6.3.1.14" evidence="1"/>
<dbReference type="SUPFAM" id="SSF55298">
    <property type="entry name" value="YjgF-like"/>
    <property type="match status" value="2"/>
</dbReference>
<keyword evidence="9" id="KW-1185">Reference proteome</keyword>
<feature type="region of interest" description="Disordered" evidence="6">
    <location>
        <begin position="793"/>
        <end position="828"/>
    </location>
</feature>
<dbReference type="Proteomes" id="UP001281003">
    <property type="component" value="Unassembled WGS sequence"/>
</dbReference>
<evidence type="ECO:0000256" key="1">
    <source>
        <dbReference type="ARBA" id="ARBA00012089"/>
    </source>
</evidence>
<dbReference type="InterPro" id="IPR006175">
    <property type="entry name" value="YjgF/YER057c/UK114"/>
</dbReference>
<dbReference type="CDD" id="cd01994">
    <property type="entry name" value="AANH_PF0828-like"/>
    <property type="match status" value="1"/>
</dbReference>
<feature type="compositionally biased region" description="Acidic residues" evidence="6">
    <location>
        <begin position="807"/>
        <end position="817"/>
    </location>
</feature>
<evidence type="ECO:0000256" key="2">
    <source>
        <dbReference type="ARBA" id="ARBA00018426"/>
    </source>
</evidence>
<dbReference type="NCBIfam" id="TIGR00290">
    <property type="entry name" value="MJ0570_dom"/>
    <property type="match status" value="1"/>
</dbReference>
<dbReference type="Pfam" id="PF01902">
    <property type="entry name" value="Diphthami_syn_2"/>
    <property type="match status" value="1"/>
</dbReference>
<dbReference type="AlphaFoldDB" id="A0AAE0UA52"/>
<dbReference type="InterPro" id="IPR002761">
    <property type="entry name" value="Diphthami_syn_dom"/>
</dbReference>
<dbReference type="PANTHER" id="PTHR12196:SF2">
    <property type="entry name" value="DIPHTHINE--AMMONIA LIGASE"/>
    <property type="match status" value="1"/>
</dbReference>
<dbReference type="EMBL" id="JAUTDP010000009">
    <property type="protein sequence ID" value="KAK3396472.1"/>
    <property type="molecule type" value="Genomic_DNA"/>
</dbReference>
<accession>A0AAE0UA52</accession>
<evidence type="ECO:0000256" key="3">
    <source>
        <dbReference type="ARBA" id="ARBA00029814"/>
    </source>
</evidence>
<gene>
    <name evidence="8" type="ORF">B0T20DRAFT_471333</name>
</gene>
<dbReference type="PANTHER" id="PTHR12196">
    <property type="entry name" value="DOMAIN OF UNKNOWN FUNCTION 71 DUF71 -CONTAINING PROTEIN"/>
    <property type="match status" value="1"/>
</dbReference>
<dbReference type="Gene3D" id="3.40.50.620">
    <property type="entry name" value="HUPs"/>
    <property type="match status" value="1"/>
</dbReference>
<dbReference type="InterPro" id="IPR035959">
    <property type="entry name" value="RutC-like_sf"/>
</dbReference>
<dbReference type="CDD" id="cd06156">
    <property type="entry name" value="eu_AANH_C_2"/>
    <property type="match status" value="1"/>
</dbReference>
<proteinExistence type="predicted"/>
<dbReference type="InterPro" id="IPR030662">
    <property type="entry name" value="DPH6/MJ0570"/>
</dbReference>
<organism evidence="8 9">
    <name type="scientific">Sordaria brevicollis</name>
    <dbReference type="NCBI Taxonomy" id="83679"/>
    <lineage>
        <taxon>Eukaryota</taxon>
        <taxon>Fungi</taxon>
        <taxon>Dikarya</taxon>
        <taxon>Ascomycota</taxon>
        <taxon>Pezizomycotina</taxon>
        <taxon>Sordariomycetes</taxon>
        <taxon>Sordariomycetidae</taxon>
        <taxon>Sordariales</taxon>
        <taxon>Sordariaceae</taxon>
        <taxon>Sordaria</taxon>
    </lineage>
</organism>
<reference evidence="8" key="2">
    <citation type="submission" date="2023-07" db="EMBL/GenBank/DDBJ databases">
        <authorList>
            <consortium name="Lawrence Berkeley National Laboratory"/>
            <person name="Haridas S."/>
            <person name="Hensen N."/>
            <person name="Bonometti L."/>
            <person name="Westerberg I."/>
            <person name="Brannstrom I.O."/>
            <person name="Guillou S."/>
            <person name="Cros-Aarteil S."/>
            <person name="Calhoun S."/>
            <person name="Kuo A."/>
            <person name="Mondo S."/>
            <person name="Pangilinan J."/>
            <person name="Riley R."/>
            <person name="LaButti K."/>
            <person name="Andreopoulos B."/>
            <person name="Lipzen A."/>
            <person name="Chen C."/>
            <person name="Yanf M."/>
            <person name="Daum C."/>
            <person name="Ng V."/>
            <person name="Clum A."/>
            <person name="Steindorff A."/>
            <person name="Ohm R."/>
            <person name="Martin F."/>
            <person name="Silar P."/>
            <person name="Natvig D."/>
            <person name="Lalanne C."/>
            <person name="Gautier V."/>
            <person name="Ament-velasquez S.L."/>
            <person name="Kruys A."/>
            <person name="Hutchinson M.I."/>
            <person name="Powell A.J."/>
            <person name="Barry K."/>
            <person name="Miller A.N."/>
            <person name="Grigoriev I.V."/>
            <person name="Debuchy R."/>
            <person name="Gladieux P."/>
            <person name="Thoren M.H."/>
            <person name="Johannesson H."/>
        </authorList>
    </citation>
    <scope>NUCLEOTIDE SEQUENCE</scope>
    <source>
        <strain evidence="8">FGSC 1904</strain>
    </source>
</reference>
<dbReference type="GO" id="GO:0017178">
    <property type="term" value="F:diphthine-ammonia ligase activity"/>
    <property type="evidence" value="ECO:0007669"/>
    <property type="project" value="UniProtKB-EC"/>
</dbReference>
<reference evidence="8" key="1">
    <citation type="journal article" date="2023" name="Mol. Phylogenet. Evol.">
        <title>Genome-scale phylogeny and comparative genomics of the fungal order Sordariales.</title>
        <authorList>
            <person name="Hensen N."/>
            <person name="Bonometti L."/>
            <person name="Westerberg I."/>
            <person name="Brannstrom I.O."/>
            <person name="Guillou S."/>
            <person name="Cros-Aarteil S."/>
            <person name="Calhoun S."/>
            <person name="Haridas S."/>
            <person name="Kuo A."/>
            <person name="Mondo S."/>
            <person name="Pangilinan J."/>
            <person name="Riley R."/>
            <person name="LaButti K."/>
            <person name="Andreopoulos B."/>
            <person name="Lipzen A."/>
            <person name="Chen C."/>
            <person name="Yan M."/>
            <person name="Daum C."/>
            <person name="Ng V."/>
            <person name="Clum A."/>
            <person name="Steindorff A."/>
            <person name="Ohm R.A."/>
            <person name="Martin F."/>
            <person name="Silar P."/>
            <person name="Natvig D.O."/>
            <person name="Lalanne C."/>
            <person name="Gautier V."/>
            <person name="Ament-Velasquez S.L."/>
            <person name="Kruys A."/>
            <person name="Hutchinson M.I."/>
            <person name="Powell A.J."/>
            <person name="Barry K."/>
            <person name="Miller A.N."/>
            <person name="Grigoriev I.V."/>
            <person name="Debuchy R."/>
            <person name="Gladieux P."/>
            <person name="Hiltunen Thoren M."/>
            <person name="Johannesson H."/>
        </authorList>
    </citation>
    <scope>NUCLEOTIDE SEQUENCE</scope>
    <source>
        <strain evidence="8">FGSC 1904</strain>
    </source>
</reference>
<name>A0AAE0UA52_SORBR</name>
<evidence type="ECO:0000313" key="9">
    <source>
        <dbReference type="Proteomes" id="UP001281003"/>
    </source>
</evidence>
<comment type="caution">
    <text evidence="8">The sequence shown here is derived from an EMBL/GenBank/DDBJ whole genome shotgun (WGS) entry which is preliminary data.</text>
</comment>
<dbReference type="Pfam" id="PF01042">
    <property type="entry name" value="Ribonuc_L-PSP"/>
    <property type="match status" value="1"/>
</dbReference>
<evidence type="ECO:0000259" key="7">
    <source>
        <dbReference type="Pfam" id="PF01902"/>
    </source>
</evidence>
<protein>
    <recommendedName>
        <fullName evidence="2">Diphthine--ammonia ligase</fullName>
        <ecNumber evidence="1">6.3.1.14</ecNumber>
    </recommendedName>
    <alternativeName>
        <fullName evidence="3">Diphthamide synthase</fullName>
    </alternativeName>
    <alternativeName>
        <fullName evidence="4">Diphthamide synthetase</fullName>
    </alternativeName>
</protein>
<sequence>MATSTAPTPSPQGGQGESLNVIALISGGKDSFFSVLHCLAHGHNVVALANLHPPETSSTAVGDGEGNDEKDEEDLNSFMYQTVGHTVIPLYAEATGIPLYRQPILGGATQGRDYSHFSSTASVSKIAPEGATTAHVQKKVEGDEGDETESMLPLLLSIKRAHPTANALCAGAILSTYQRTRVESVAVRLGLTPLAFLWKFPILPVPAWTPPESADAQLLDDMASAGMEARIIKVASGGLDDSFLWTNVADPVGKARIVRSMRRFGTAANEKGAVIGEGGEFETLVLDGPGRLFKKRIVVEEGDRRVVREGGGCAWLSFGGARLVDKQTAAESEGEDGGKIRVPDLWDARFVGVLEGLKRDSGAEKKAEILAQLSLDGQQGLPKQEGIPQLGQLQSLDNNKVQQWCFFDNASVGSTIETETSALITQIRQRLQQLNLPPSAILTSTILLRQMTDFPAVNTIYGALFDAPNPPSRVCVACGDSLSALAAGDNSNSDSNINIAIYLTVHTGFTTKTDQRRQGLHVQSRSYWAPANIGPYSQAISIPLASLSSSSSSVGDGPRLVTIAGQIPLVPATMTLPPISGDEPEQETLNTQLALSLQHLWRIGLEVGVQWWSSAVAYFPSTSASPSTPSSLSTTKMPMSAKAKLAYKAWKSAHQWPSKASSSDFSPENSDGDDDSEDSENEDSDDENGPDLWDRKFNPKYMSFATTSSSSSPTSGESALPDWKILSNKISKKQKRKTILPPFFAAEVAELPRSAGVEWHAHLGIANSAAKRVEVLDSFLVDVEGMGEVEVHQTAVHSPVSSSTSGQDDDDDSDDFEGGNNDDKNGGVKKQPALLQTILIERSTVGGSALVRTKLDEIARLAVDRLATATSGQEQRQGEEPSVMVRYVDVSAAGPLGGGQGFDGGRQNVPVVPCASLWSGAGERLASVTIYQSVFE</sequence>
<evidence type="ECO:0000256" key="6">
    <source>
        <dbReference type="SAM" id="MobiDB-lite"/>
    </source>
</evidence>
<dbReference type="FunFam" id="3.90.1490.10:FF:000004">
    <property type="entry name" value="ATP binding L-PSP endoribonuclease family protein"/>
    <property type="match status" value="1"/>
</dbReference>
<dbReference type="Gene3D" id="3.30.1330.40">
    <property type="entry name" value="RutC-like"/>
    <property type="match status" value="2"/>
</dbReference>
<dbReference type="InterPro" id="IPR014729">
    <property type="entry name" value="Rossmann-like_a/b/a_fold"/>
</dbReference>
<evidence type="ECO:0000256" key="4">
    <source>
        <dbReference type="ARBA" id="ARBA00031552"/>
    </source>
</evidence>
<dbReference type="Gene3D" id="3.90.1490.10">
    <property type="entry name" value="putative n-type atp pyrophosphatase, domain 2"/>
    <property type="match status" value="1"/>
</dbReference>
<evidence type="ECO:0000313" key="8">
    <source>
        <dbReference type="EMBL" id="KAK3396472.1"/>
    </source>
</evidence>
<dbReference type="CDD" id="cd06155">
    <property type="entry name" value="eu_AANH_C_1"/>
    <property type="match status" value="1"/>
</dbReference>
<comment type="catalytic activity">
    <reaction evidence="5">
        <text>diphthine-[translation elongation factor 2] + NH4(+) + ATP = diphthamide-[translation elongation factor 2] + AMP + diphosphate + H(+)</text>
        <dbReference type="Rhea" id="RHEA:19753"/>
        <dbReference type="Rhea" id="RHEA-COMP:10172"/>
        <dbReference type="Rhea" id="RHEA-COMP:10174"/>
        <dbReference type="ChEBI" id="CHEBI:15378"/>
        <dbReference type="ChEBI" id="CHEBI:16692"/>
        <dbReference type="ChEBI" id="CHEBI:28938"/>
        <dbReference type="ChEBI" id="CHEBI:30616"/>
        <dbReference type="ChEBI" id="CHEBI:33019"/>
        <dbReference type="ChEBI" id="CHEBI:82696"/>
        <dbReference type="ChEBI" id="CHEBI:456215"/>
        <dbReference type="EC" id="6.3.1.14"/>
    </reaction>
</comment>
<feature type="compositionally biased region" description="Acidic residues" evidence="6">
    <location>
        <begin position="670"/>
        <end position="689"/>
    </location>
</feature>
<feature type="region of interest" description="Disordered" evidence="6">
    <location>
        <begin position="657"/>
        <end position="697"/>
    </location>
</feature>